<dbReference type="HOGENOM" id="CLU_1088278_0_0_2"/>
<evidence type="ECO:0000313" key="1">
    <source>
        <dbReference type="EMBL" id="ADX82112.1"/>
    </source>
</evidence>
<keyword evidence="2" id="KW-1185">Reference proteome</keyword>
<sequence length="261" mass="30021">MTSMKLYKANFYLQGVLIFSSEVRPMISASSAMGSYISPSPHIHNYPIMYGMLGKPAEAYFVFPSLHYLSFTERKGRTTKTNKGLQYTSIKKLLDDFKKGKDSFYVFPLLPVKFTVSSFLLSAESWSYVLPTRSSTKNVFPRITSYSAFMPGSIFTTYVLTQGNVKLPQWIRIGKKRWGIFKVEYEEVKVKKVEKRSNELTTIPINYSDAEYFGFKIKSFSKVLETPNVEEGMIGWAELEECQVINNQICLPINWQSEEKK</sequence>
<dbReference type="EMBL" id="CP002426">
    <property type="protein sequence ID" value="ADX82112.1"/>
    <property type="molecule type" value="Genomic_DNA"/>
</dbReference>
<organism evidence="1 2">
    <name type="scientific">Saccharolobus islandicus (strain HVE10/4)</name>
    <name type="common">Sulfolobus islandicus</name>
    <dbReference type="NCBI Taxonomy" id="930943"/>
    <lineage>
        <taxon>Archaea</taxon>
        <taxon>Thermoproteota</taxon>
        <taxon>Thermoprotei</taxon>
        <taxon>Sulfolobales</taxon>
        <taxon>Sulfolobaceae</taxon>
        <taxon>Saccharolobus</taxon>
    </lineage>
</organism>
<dbReference type="InterPro" id="IPR017576">
    <property type="entry name" value="CRISPR-assoc_prot_Csc1"/>
</dbReference>
<dbReference type="KEGG" id="sih:SiH_0757"/>
<proteinExistence type="predicted"/>
<dbReference type="Proteomes" id="UP000006395">
    <property type="component" value="Chromosome"/>
</dbReference>
<dbReference type="AlphaFoldDB" id="F0NNS6"/>
<reference evidence="1 2" key="1">
    <citation type="journal article" date="2011" name="J. Bacteriol.">
        <title>Genome analyses of icelandic strains of Sulfolobus islandicus, model organisms for genetic and virus-host interaction studies.</title>
        <authorList>
            <person name="Guo L."/>
            <person name="Brugger K."/>
            <person name="Liu C."/>
            <person name="Shah S.A."/>
            <person name="Zheng H."/>
            <person name="Zhu Y."/>
            <person name="Wang S."/>
            <person name="Lillestol R.K."/>
            <person name="Chen L."/>
            <person name="Frank J."/>
            <person name="Prangishvili D."/>
            <person name="Paulin L."/>
            <person name="She Q."/>
            <person name="Huang L."/>
            <person name="Garrett R.A."/>
        </authorList>
    </citation>
    <scope>NUCLEOTIDE SEQUENCE [LARGE SCALE GENOMIC DNA]</scope>
    <source>
        <strain evidence="1 2">HVE10/4</strain>
    </source>
</reference>
<gene>
    <name evidence="1" type="ordered locus">SiH_0757</name>
</gene>
<accession>F0NNS6</accession>
<evidence type="ECO:0000313" key="2">
    <source>
        <dbReference type="Proteomes" id="UP000006395"/>
    </source>
</evidence>
<dbReference type="NCBIfam" id="TIGR03159">
    <property type="entry name" value="cas_Csc1"/>
    <property type="match status" value="1"/>
</dbReference>
<protein>
    <submittedName>
        <fullName evidence="1">CRISPR-associated, crenarchaeal family 3 protein</fullName>
    </submittedName>
</protein>
<dbReference type="Pfam" id="PF26241">
    <property type="entry name" value="Cas_Csc1"/>
    <property type="match status" value="1"/>
</dbReference>
<name>F0NNS6_SACI0</name>